<gene>
    <name evidence="3" type="ORF">GCM10009668_21440</name>
</gene>
<organism evidence="3 4">
    <name type="scientific">Nocardioides dubius</name>
    <dbReference type="NCBI Taxonomy" id="317019"/>
    <lineage>
        <taxon>Bacteria</taxon>
        <taxon>Bacillati</taxon>
        <taxon>Actinomycetota</taxon>
        <taxon>Actinomycetes</taxon>
        <taxon>Propionibacteriales</taxon>
        <taxon>Nocardioidaceae</taxon>
        <taxon>Nocardioides</taxon>
    </lineage>
</organism>
<feature type="compositionally biased region" description="Low complexity" evidence="1">
    <location>
        <begin position="1"/>
        <end position="16"/>
    </location>
</feature>
<feature type="region of interest" description="Disordered" evidence="1">
    <location>
        <begin position="84"/>
        <end position="104"/>
    </location>
</feature>
<protein>
    <recommendedName>
        <fullName evidence="5">PQQ-like domain-containing protein</fullName>
    </recommendedName>
</protein>
<keyword evidence="4" id="KW-1185">Reference proteome</keyword>
<feature type="region of interest" description="Disordered" evidence="1">
    <location>
        <begin position="656"/>
        <end position="688"/>
    </location>
</feature>
<feature type="region of interest" description="Disordered" evidence="1">
    <location>
        <begin position="252"/>
        <end position="277"/>
    </location>
</feature>
<feature type="transmembrane region" description="Helical" evidence="2">
    <location>
        <begin position="57"/>
        <end position="80"/>
    </location>
</feature>
<evidence type="ECO:0000313" key="3">
    <source>
        <dbReference type="EMBL" id="GAA1102572.1"/>
    </source>
</evidence>
<reference evidence="4" key="1">
    <citation type="journal article" date="2019" name="Int. J. Syst. Evol. Microbiol.">
        <title>The Global Catalogue of Microorganisms (GCM) 10K type strain sequencing project: providing services to taxonomists for standard genome sequencing and annotation.</title>
        <authorList>
            <consortium name="The Broad Institute Genomics Platform"/>
            <consortium name="The Broad Institute Genome Sequencing Center for Infectious Disease"/>
            <person name="Wu L."/>
            <person name="Ma J."/>
        </authorList>
    </citation>
    <scope>NUCLEOTIDE SEQUENCE [LARGE SCALE GENOMIC DNA]</scope>
    <source>
        <strain evidence="4">JCM 13008</strain>
    </source>
</reference>
<sequence length="823" mass="87260">MGDVAPAPGADDVPPVEATAVRMPPVPPEPAVAPEPPATAAAPLPTAAAPRKRRGRLIAGVLAAVLLLGVGAAGLAFVLADEDDDPGSAPAAAEPDGSVLGTPDREWTASADELTGQPGAAFTAMVPVEGESYRPFLFAHTVVAAVSYWDEVTEESKRWIVGLDSGTGKRRWLVETEAYACAELTTTRFACWNGDWEAETGQVWIHDVESGKAIAEAGYDHIVQEVTGRGDAVYAAGTSYDSVTEVTTATVSAGTLDDPDGGWTTELEDRSDNGGGDGGIGLSADAAGVHIALSSGYVLDPDDGSSRPDGSGVRVLDENGAALTLQHDEDWERFWFAGHEELVLDDYPWGDLTSGAVVRKGLVGAGNGLYDLEAQELVREIAPSDNVHASWLSDDVLRVTEWSDYDEAGNEEYTEEISFQDVDSGTVLWTDAEGRGNYGATEDAFLSIGESSEVFEVRSLRNGKLAWRRDIELTEGTGEDSYSRGADIGTTADAIVVTSGPSMWGYGDFGTPAEDLLADGAVRDSATGAADDLELSDEYVTKCGSEPEFVPVEAVSAEGAVEVTFDVVATCPQGQWLDSAGYRMSVTGMPATAVGVQTLAQGFFDFSDDPIWVPQAESGEGSKVALRFPVSQVWATPEEIGSAIQGGSVVVDCEDEAAGQAEDRHLPVTPEATDSGGADSGSTDVVVDPDTREENSLTALRRLAAEDRPAVQADLAGSWVPQLSSKQDGTHDRIDQQTYDYTAIYEEHLRLRLEYPEVRLIWSGDFAAFEHDDYWVSVAGVPSAKPGPAITWCKESGREPAHCYAKLLRVSGSNEGTTRSWKA</sequence>
<keyword evidence="2" id="KW-0812">Transmembrane</keyword>
<accession>A0ABP4ECJ1</accession>
<evidence type="ECO:0008006" key="5">
    <source>
        <dbReference type="Google" id="ProtNLM"/>
    </source>
</evidence>
<name>A0ABP4ECJ1_9ACTN</name>
<evidence type="ECO:0000313" key="4">
    <source>
        <dbReference type="Proteomes" id="UP001501581"/>
    </source>
</evidence>
<proteinExistence type="predicted"/>
<feature type="region of interest" description="Disordered" evidence="1">
    <location>
        <begin position="1"/>
        <end position="49"/>
    </location>
</feature>
<keyword evidence="2" id="KW-1133">Transmembrane helix</keyword>
<evidence type="ECO:0000256" key="2">
    <source>
        <dbReference type="SAM" id="Phobius"/>
    </source>
</evidence>
<comment type="caution">
    <text evidence="3">The sequence shown here is derived from an EMBL/GenBank/DDBJ whole genome shotgun (WGS) entry which is preliminary data.</text>
</comment>
<dbReference type="EMBL" id="BAAALG010000008">
    <property type="protein sequence ID" value="GAA1102572.1"/>
    <property type="molecule type" value="Genomic_DNA"/>
</dbReference>
<dbReference type="Proteomes" id="UP001501581">
    <property type="component" value="Unassembled WGS sequence"/>
</dbReference>
<keyword evidence="2" id="KW-0472">Membrane</keyword>
<feature type="compositionally biased region" description="Low complexity" evidence="1">
    <location>
        <begin position="38"/>
        <end position="49"/>
    </location>
</feature>
<evidence type="ECO:0000256" key="1">
    <source>
        <dbReference type="SAM" id="MobiDB-lite"/>
    </source>
</evidence>
<feature type="compositionally biased region" description="Pro residues" evidence="1">
    <location>
        <begin position="24"/>
        <end position="37"/>
    </location>
</feature>